<name>A0A9W6WYH3_9STRA</name>
<dbReference type="AlphaFoldDB" id="A0A9W6WYH3"/>
<dbReference type="HAMAP" id="MF_01007">
    <property type="entry name" value="16SrRNA_methyltr_H"/>
    <property type="match status" value="1"/>
</dbReference>
<evidence type="ECO:0000256" key="1">
    <source>
        <dbReference type="ARBA" id="ARBA00010396"/>
    </source>
</evidence>
<keyword evidence="3" id="KW-0808">Transferase</keyword>
<dbReference type="Gene3D" id="1.10.150.170">
    <property type="entry name" value="Putative methyltransferase TM0872, insert domain"/>
    <property type="match status" value="1"/>
</dbReference>
<evidence type="ECO:0000256" key="5">
    <source>
        <dbReference type="SAM" id="MobiDB-lite"/>
    </source>
</evidence>
<dbReference type="InterPro" id="IPR023397">
    <property type="entry name" value="SAM-dep_MeTrfase_MraW_recog"/>
</dbReference>
<protein>
    <submittedName>
        <fullName evidence="6">Unnamed protein product</fullName>
    </submittedName>
</protein>
<keyword evidence="2" id="KW-0489">Methyltransferase</keyword>
<reference evidence="6" key="1">
    <citation type="submission" date="2023-04" db="EMBL/GenBank/DDBJ databases">
        <title>Phytophthora lilii NBRC 32176.</title>
        <authorList>
            <person name="Ichikawa N."/>
            <person name="Sato H."/>
            <person name="Tonouchi N."/>
        </authorList>
    </citation>
    <scope>NUCLEOTIDE SEQUENCE</scope>
    <source>
        <strain evidence="6">NBRC 32176</strain>
    </source>
</reference>
<feature type="compositionally biased region" description="Acidic residues" evidence="5">
    <location>
        <begin position="418"/>
        <end position="427"/>
    </location>
</feature>
<dbReference type="PANTHER" id="PTHR11265:SF0">
    <property type="entry name" value="12S RRNA N4-METHYLCYTIDINE METHYLTRANSFERASE"/>
    <property type="match status" value="1"/>
</dbReference>
<dbReference type="GO" id="GO:0071424">
    <property type="term" value="F:rRNA (cytosine-N4-)-methyltransferase activity"/>
    <property type="evidence" value="ECO:0007669"/>
    <property type="project" value="TreeGrafter"/>
</dbReference>
<dbReference type="SUPFAM" id="SSF81799">
    <property type="entry name" value="Putative methyltransferase TM0872, insert domain"/>
    <property type="match status" value="1"/>
</dbReference>
<feature type="compositionally biased region" description="Basic and acidic residues" evidence="5">
    <location>
        <begin position="428"/>
        <end position="445"/>
    </location>
</feature>
<comment type="similarity">
    <text evidence="1">Belongs to the methyltransferase superfamily. RsmH family.</text>
</comment>
<evidence type="ECO:0000256" key="2">
    <source>
        <dbReference type="ARBA" id="ARBA00022603"/>
    </source>
</evidence>
<keyword evidence="7" id="KW-1185">Reference proteome</keyword>
<dbReference type="NCBIfam" id="TIGR00006">
    <property type="entry name" value="16S rRNA (cytosine(1402)-N(4))-methyltransferase RsmH"/>
    <property type="match status" value="1"/>
</dbReference>
<dbReference type="GO" id="GO:0070475">
    <property type="term" value="P:rRNA base methylation"/>
    <property type="evidence" value="ECO:0007669"/>
    <property type="project" value="TreeGrafter"/>
</dbReference>
<evidence type="ECO:0000313" key="7">
    <source>
        <dbReference type="Proteomes" id="UP001165083"/>
    </source>
</evidence>
<dbReference type="InterPro" id="IPR029063">
    <property type="entry name" value="SAM-dependent_MTases_sf"/>
</dbReference>
<dbReference type="SUPFAM" id="SSF53335">
    <property type="entry name" value="S-adenosyl-L-methionine-dependent methyltransferases"/>
    <property type="match status" value="1"/>
</dbReference>
<dbReference type="OrthoDB" id="16290at2759"/>
<feature type="region of interest" description="Disordered" evidence="5">
    <location>
        <begin position="409"/>
        <end position="472"/>
    </location>
</feature>
<dbReference type="InterPro" id="IPR002903">
    <property type="entry name" value="RsmH"/>
</dbReference>
<feature type="region of interest" description="Disordered" evidence="5">
    <location>
        <begin position="354"/>
        <end position="374"/>
    </location>
</feature>
<dbReference type="Pfam" id="PF01795">
    <property type="entry name" value="Methyltransf_5"/>
    <property type="match status" value="1"/>
</dbReference>
<dbReference type="Proteomes" id="UP001165083">
    <property type="component" value="Unassembled WGS sequence"/>
</dbReference>
<organism evidence="6 7">
    <name type="scientific">Phytophthora lilii</name>
    <dbReference type="NCBI Taxonomy" id="2077276"/>
    <lineage>
        <taxon>Eukaryota</taxon>
        <taxon>Sar</taxon>
        <taxon>Stramenopiles</taxon>
        <taxon>Oomycota</taxon>
        <taxon>Peronosporomycetes</taxon>
        <taxon>Peronosporales</taxon>
        <taxon>Peronosporaceae</taxon>
        <taxon>Phytophthora</taxon>
    </lineage>
</organism>
<evidence type="ECO:0000256" key="4">
    <source>
        <dbReference type="ARBA" id="ARBA00022691"/>
    </source>
</evidence>
<proteinExistence type="inferred from homology"/>
<keyword evidence="4" id="KW-0949">S-adenosyl-L-methionine</keyword>
<accession>A0A9W6WYH3</accession>
<gene>
    <name evidence="6" type="ORF">Plil01_000865200</name>
</gene>
<dbReference type="Gene3D" id="3.40.50.150">
    <property type="entry name" value="Vaccinia Virus protein VP39"/>
    <property type="match status" value="1"/>
</dbReference>
<dbReference type="CDD" id="cd02440">
    <property type="entry name" value="AdoMet_MTases"/>
    <property type="match status" value="1"/>
</dbReference>
<comment type="caution">
    <text evidence="6">The sequence shown here is derived from an EMBL/GenBank/DDBJ whole genome shotgun (WGS) entry which is preliminary data.</text>
</comment>
<feature type="compositionally biased region" description="Basic residues" evidence="5">
    <location>
        <begin position="359"/>
        <end position="369"/>
    </location>
</feature>
<dbReference type="PANTHER" id="PTHR11265">
    <property type="entry name" value="S-ADENOSYL-METHYLTRANSFERASE MRAW"/>
    <property type="match status" value="1"/>
</dbReference>
<dbReference type="EMBL" id="BSXW01000419">
    <property type="protein sequence ID" value="GMF21840.1"/>
    <property type="molecule type" value="Genomic_DNA"/>
</dbReference>
<evidence type="ECO:0000256" key="3">
    <source>
        <dbReference type="ARBA" id="ARBA00022679"/>
    </source>
</evidence>
<evidence type="ECO:0000313" key="6">
    <source>
        <dbReference type="EMBL" id="GMF21840.1"/>
    </source>
</evidence>
<sequence length="485" mass="54741">MVYAQNSTIPSVATTPSDCCIEFSDETAFRNYKFVLDDMYKKVKSIQKYQVFSMRSSDPGVVECRILPSDVPVRYDVRRAYDQVLVDNEHAKRLLLVHLNKLPPSEINAEKASQMYKSIRQYVPAEYQDDSLYAKPSSEQEENSRSIKRGPAVHVPVLLQETVAAFARKRPDASTPRFFVDGTAGFGGHSRALLQHFPDAKLLCVDRDPEVLAIAQTNLAEFHGRVSFQNGSYADLATHLEAAAFPDEVDGILVDLGANSFHFDAARRGFSVLNDGPLDMRFNQRDTETPTAADAVNSLSEVQLTKIFKDYGEERLAKEFAKAIVREREERGKVFETTRDLRECIERIANMWRSSDKGKSKKKKGKRASKIGSTHPATRCFQALRIYVNDELNHVESGVKQLAAHLAPNGRLGRLGSDDDDDDDEWEDEHKDEEGGEDEPKKDIDPLNNTRFRLPRRKATKATAEEIATNSRARSARLRCLERIL</sequence>